<accession>A0A3N5C0Z9</accession>
<evidence type="ECO:0000313" key="1">
    <source>
        <dbReference type="EMBL" id="RPF49831.1"/>
    </source>
</evidence>
<dbReference type="AlphaFoldDB" id="A0A3N5C0Z9"/>
<dbReference type="Proteomes" id="UP000282654">
    <property type="component" value="Unassembled WGS sequence"/>
</dbReference>
<gene>
    <name evidence="1" type="ORF">EDD75_0656</name>
</gene>
<reference evidence="1 2" key="1">
    <citation type="submission" date="2018-11" db="EMBL/GenBank/DDBJ databases">
        <title>Genomic Encyclopedia of Type Strains, Phase IV (KMG-IV): sequencing the most valuable type-strain genomes for metagenomic binning, comparative biology and taxonomic classification.</title>
        <authorList>
            <person name="Goeker M."/>
        </authorList>
    </citation>
    <scope>NUCLEOTIDE SEQUENCE [LARGE SCALE GENOMIC DNA]</scope>
    <source>
        <strain evidence="1 2">DSM 102936</strain>
    </source>
</reference>
<protein>
    <submittedName>
        <fullName evidence="1">Uncharacterized protein</fullName>
    </submittedName>
</protein>
<keyword evidence="2" id="KW-1185">Reference proteome</keyword>
<comment type="caution">
    <text evidence="1">The sequence shown here is derived from an EMBL/GenBank/DDBJ whole genome shotgun (WGS) entry which is preliminary data.</text>
</comment>
<dbReference type="EMBL" id="RKRE01000001">
    <property type="protein sequence ID" value="RPF49831.1"/>
    <property type="molecule type" value="Genomic_DNA"/>
</dbReference>
<proteinExistence type="predicted"/>
<evidence type="ECO:0000313" key="2">
    <source>
        <dbReference type="Proteomes" id="UP000282654"/>
    </source>
</evidence>
<sequence>MTVAVQRSRLSVPWQTFGVKVCSLRRVIRKVRGATVAVRFGVGF</sequence>
<organism evidence="1 2">
    <name type="scientific">Thermodesulfitimonas autotrophica</name>
    <dbReference type="NCBI Taxonomy" id="1894989"/>
    <lineage>
        <taxon>Bacteria</taxon>
        <taxon>Bacillati</taxon>
        <taxon>Bacillota</taxon>
        <taxon>Clostridia</taxon>
        <taxon>Thermoanaerobacterales</taxon>
        <taxon>Thermoanaerobacteraceae</taxon>
        <taxon>Thermodesulfitimonas</taxon>
    </lineage>
</organism>
<name>A0A3N5C0Z9_9THEO</name>